<name>A0A2W6I2J3_STEMA</name>
<evidence type="ECO:0000313" key="2">
    <source>
        <dbReference type="EMBL" id="PZS88176.1"/>
    </source>
</evidence>
<dbReference type="Proteomes" id="UP000249614">
    <property type="component" value="Unassembled WGS sequence"/>
</dbReference>
<proteinExistence type="predicted"/>
<dbReference type="AlphaFoldDB" id="A0A2W6I2J3"/>
<dbReference type="EMBL" id="LXXM01000217">
    <property type="protein sequence ID" value="PZS88176.1"/>
    <property type="molecule type" value="Genomic_DNA"/>
</dbReference>
<sequence>MGLHTATDIERNAQRSFDGLLPPDTEEAFQDACNSLARTYDREGSTAELISVMVTSRHALDYLVSSVEVPAHLLHDLRELLDRQALIARQVERLMRAGGAA</sequence>
<organism evidence="2 3">
    <name type="scientific">Stenotrophomonas maltophilia</name>
    <name type="common">Pseudomonas maltophilia</name>
    <name type="synonym">Xanthomonas maltophilia</name>
    <dbReference type="NCBI Taxonomy" id="40324"/>
    <lineage>
        <taxon>Bacteria</taxon>
        <taxon>Pseudomonadati</taxon>
        <taxon>Pseudomonadota</taxon>
        <taxon>Gammaproteobacteria</taxon>
        <taxon>Lysobacterales</taxon>
        <taxon>Lysobacteraceae</taxon>
        <taxon>Stenotrophomonas</taxon>
        <taxon>Stenotrophomonas maltophilia group</taxon>
    </lineage>
</organism>
<gene>
    <name evidence="2" type="ORF">A7X83_15775</name>
</gene>
<comment type="caution">
    <text evidence="2">The sequence shown here is derived from an EMBL/GenBank/DDBJ whole genome shotgun (WGS) entry which is preliminary data.</text>
</comment>
<dbReference type="RefSeq" id="WP_111113524.1">
    <property type="nucleotide sequence ID" value="NZ_LXXM01000217.1"/>
</dbReference>
<reference evidence="2 3" key="1">
    <citation type="submission" date="2016-05" db="EMBL/GenBank/DDBJ databases">
        <authorList>
            <person name="Lavstsen T."/>
            <person name="Jespersen J.S."/>
        </authorList>
    </citation>
    <scope>NUCLEOTIDE SEQUENCE [LARGE SCALE GENOMIC DNA]</scope>
    <source>
        <strain evidence="2 3">SM-5815</strain>
    </source>
</reference>
<accession>A0A2W6I2J3</accession>
<evidence type="ECO:0000313" key="3">
    <source>
        <dbReference type="Proteomes" id="UP000249614"/>
    </source>
</evidence>
<evidence type="ECO:0000256" key="1">
    <source>
        <dbReference type="SAM" id="MobiDB-lite"/>
    </source>
</evidence>
<protein>
    <submittedName>
        <fullName evidence="2">Uncharacterized protein</fullName>
    </submittedName>
</protein>
<feature type="region of interest" description="Disordered" evidence="1">
    <location>
        <begin position="1"/>
        <end position="22"/>
    </location>
</feature>